<dbReference type="InterPro" id="IPR003688">
    <property type="entry name" value="TraG/VirD4"/>
</dbReference>
<keyword evidence="1" id="KW-0175">Coiled coil</keyword>
<keyword evidence="2" id="KW-0812">Transmembrane</keyword>
<dbReference type="Gene3D" id="3.40.50.300">
    <property type="entry name" value="P-loop containing nucleotide triphosphate hydrolases"/>
    <property type="match status" value="1"/>
</dbReference>
<evidence type="ECO:0000256" key="2">
    <source>
        <dbReference type="SAM" id="Phobius"/>
    </source>
</evidence>
<gene>
    <name evidence="4" type="ORF">FXF03_01745</name>
</gene>
<name>A0ABD7SR92_VIBCL</name>
<dbReference type="SUPFAM" id="SSF52540">
    <property type="entry name" value="P-loop containing nucleoside triphosphate hydrolases"/>
    <property type="match status" value="1"/>
</dbReference>
<protein>
    <submittedName>
        <fullName evidence="4">TraM recognition domain-containing protein</fullName>
    </submittedName>
</protein>
<evidence type="ECO:0000313" key="4">
    <source>
        <dbReference type="EMBL" id="TXX67322.1"/>
    </source>
</evidence>
<sequence>MSKEIQTYSEEYIYSRPKSKIEKFFDFLKSEKINRFYYILPIVLLILPAFFIPLMLIVTPILKHLYKDIGTMPFSIPQYTGVKFDKFNKLPNKGPNGEVYYGGANGIAYFGNTEGDNKQAWFGNSKLRQHVAFLAATGSGKTFTIASIACANALLWGAGYLYADAKADLDIVRMHESLCHRMNRIDDVFCLNYIQGSRSVWDPYRGDKTTNTYNMLESGTAMQTTETMKSLMDGDKDIWAKRADSLLTALIAPAVYMRDKNMITLSVLTFMDFLTIENAGALIGNSLIPEEVKKPLAGFIKTLPGMSAQNYEEIIKGNSVKSPQVYDQWGFASMQIILVINMLAGDYGRIFGVTVGEVDLEAIVLQDRILITLLPALEASSQSVASMGRILMAARKGVMGRTLGERIEGSVKANLKQRPTNAPYPYIQILDEVGMIFSEGEGASAAQARGLGYSLWYSSQDLPAMKKLSETVAKEVMTVMGNTIIKIAGKIIDDETFEEYSKLFGEAHVWKREGTELLVSGSGMAYSSDSRGSYTEKKRLEKQKVSELTEGEMYIGAENILKRVNGPNLHPKSLTELMLNDFIPMRPYSNDEIESIKREKIYLESEFDQIVTKNKPLKEVQSPAYTQLPALGKIYSTVNTFIKNGSDAGTLSFATFTRLSLESVREHLNQSSDFLTDLAEQAKLVLEKNKSQNIASGQEEVITQNESNDTQGIDLEFEINTPQKEENTNLQSDSAQTNREISPLQAESGKQVAKKSIADYFSSVGLDKKSIVEDMSRINALAKRADELKSEVRSGELDPTVADKLMNEPVSVSQIMNESSITDESVSKIFAKTDHPGETRPTADKKLTVYLLRSVYQEIVKSKFNK</sequence>
<dbReference type="Pfam" id="PF12696">
    <property type="entry name" value="TraG-D_C"/>
    <property type="match status" value="1"/>
</dbReference>
<dbReference type="AlphaFoldDB" id="A0ABD7SR92"/>
<dbReference type="InterPro" id="IPR051162">
    <property type="entry name" value="T4SS_component"/>
</dbReference>
<accession>A0ABD7SR92</accession>
<comment type="caution">
    <text evidence="4">The sequence shown here is derived from an EMBL/GenBank/DDBJ whole genome shotgun (WGS) entry which is preliminary data.</text>
</comment>
<dbReference type="PANTHER" id="PTHR30121:SF6">
    <property type="entry name" value="SLR6007 PROTEIN"/>
    <property type="match status" value="1"/>
</dbReference>
<dbReference type="InterPro" id="IPR032689">
    <property type="entry name" value="TraG-D_C"/>
</dbReference>
<reference evidence="4 5" key="1">
    <citation type="submission" date="2019-06" db="EMBL/GenBank/DDBJ databases">
        <title>Vibrio cholerae phylogeny based on whole-genome sequencing reveals genetic diversity and population strucutre.</title>
        <authorList>
            <person name="Zhiqiu Y."/>
            <person name="Bin L."/>
            <person name="Lingyan J."/>
        </authorList>
    </citation>
    <scope>NUCLEOTIDE SEQUENCE [LARGE SCALE GENOMIC DNA]</scope>
    <source>
        <strain evidence="4 5">N2814</strain>
    </source>
</reference>
<evidence type="ECO:0000313" key="5">
    <source>
        <dbReference type="Proteomes" id="UP000323819"/>
    </source>
</evidence>
<keyword evidence="2" id="KW-1133">Transmembrane helix</keyword>
<dbReference type="Proteomes" id="UP000323819">
    <property type="component" value="Unassembled WGS sequence"/>
</dbReference>
<feature type="transmembrane region" description="Helical" evidence="2">
    <location>
        <begin position="36"/>
        <end position="58"/>
    </location>
</feature>
<evidence type="ECO:0000259" key="3">
    <source>
        <dbReference type="Pfam" id="PF12696"/>
    </source>
</evidence>
<proteinExistence type="predicted"/>
<dbReference type="Pfam" id="PF02534">
    <property type="entry name" value="T4SS-DNA_transf"/>
    <property type="match status" value="1"/>
</dbReference>
<dbReference type="PANTHER" id="PTHR30121">
    <property type="entry name" value="UNCHARACTERIZED PROTEIN YJGR-RELATED"/>
    <property type="match status" value="1"/>
</dbReference>
<evidence type="ECO:0000256" key="1">
    <source>
        <dbReference type="SAM" id="Coils"/>
    </source>
</evidence>
<feature type="domain" description="TraD/TraG TraM recognition site" evidence="3">
    <location>
        <begin position="429"/>
        <end position="548"/>
    </location>
</feature>
<dbReference type="InterPro" id="IPR027417">
    <property type="entry name" value="P-loop_NTPase"/>
</dbReference>
<organism evidence="4 5">
    <name type="scientific">Vibrio cholerae</name>
    <dbReference type="NCBI Taxonomy" id="666"/>
    <lineage>
        <taxon>Bacteria</taxon>
        <taxon>Pseudomonadati</taxon>
        <taxon>Pseudomonadota</taxon>
        <taxon>Gammaproteobacteria</taxon>
        <taxon>Vibrionales</taxon>
        <taxon>Vibrionaceae</taxon>
        <taxon>Vibrio</taxon>
    </lineage>
</organism>
<dbReference type="EMBL" id="VSIJ01000005">
    <property type="protein sequence ID" value="TXX67322.1"/>
    <property type="molecule type" value="Genomic_DNA"/>
</dbReference>
<keyword evidence="2" id="KW-0472">Membrane</keyword>
<dbReference type="RefSeq" id="WP_148521472.1">
    <property type="nucleotide sequence ID" value="NZ_VSIJ01000005.1"/>
</dbReference>
<feature type="coiled-coil region" evidence="1">
    <location>
        <begin position="771"/>
        <end position="798"/>
    </location>
</feature>